<reference evidence="2 3" key="2">
    <citation type="submission" date="2024-05" db="EMBL/GenBank/DDBJ databases">
        <authorList>
            <person name="Chen Y."/>
            <person name="Shah S."/>
            <person name="Dougan E. K."/>
            <person name="Thang M."/>
            <person name="Chan C."/>
        </authorList>
    </citation>
    <scope>NUCLEOTIDE SEQUENCE [LARGE SCALE GENOMIC DNA]</scope>
</reference>
<dbReference type="EMBL" id="CAMXCT030006334">
    <property type="protein sequence ID" value="CAL4801684.1"/>
    <property type="molecule type" value="Genomic_DNA"/>
</dbReference>
<dbReference type="AlphaFoldDB" id="A0A9P1DRW2"/>
<dbReference type="EMBL" id="CAMXCT010006334">
    <property type="protein sequence ID" value="CAI4014372.1"/>
    <property type="molecule type" value="Genomic_DNA"/>
</dbReference>
<gene>
    <name evidence="1" type="ORF">C1SCF055_LOCUS39282</name>
</gene>
<comment type="caution">
    <text evidence="1">The sequence shown here is derived from an EMBL/GenBank/DDBJ whole genome shotgun (WGS) entry which is preliminary data.</text>
</comment>
<sequence>MAAIARQVVFVAPRPWARQIQRHFAFFEKASDKLPTAAERGAQLRNDYADELRTLPQHPLPQNAPPPGAVIRCTHNRPAASAGSRFPAQLYPGHPHNFTPLRPVPTGWNSTDRVLCGLTIVFARLLGLHADSDWTCQRYTFMLVMMFCNGILSKIGWTTSWRCPVWFLLLPFSYYYPLFPPKKKSDAEKAHIVRAELEQFLAEHGQMPSQHADLPSSRSLYAKLKKLKLLHLLKHDWRRGVCDDTLKFF</sequence>
<evidence type="ECO:0000313" key="3">
    <source>
        <dbReference type="Proteomes" id="UP001152797"/>
    </source>
</evidence>
<proteinExistence type="predicted"/>
<evidence type="ECO:0000313" key="1">
    <source>
        <dbReference type="EMBL" id="CAI4014372.1"/>
    </source>
</evidence>
<name>A0A9P1DRW2_9DINO</name>
<keyword evidence="3" id="KW-1185">Reference proteome</keyword>
<evidence type="ECO:0000313" key="2">
    <source>
        <dbReference type="EMBL" id="CAL4801684.1"/>
    </source>
</evidence>
<organism evidence="1">
    <name type="scientific">Cladocopium goreaui</name>
    <dbReference type="NCBI Taxonomy" id="2562237"/>
    <lineage>
        <taxon>Eukaryota</taxon>
        <taxon>Sar</taxon>
        <taxon>Alveolata</taxon>
        <taxon>Dinophyceae</taxon>
        <taxon>Suessiales</taxon>
        <taxon>Symbiodiniaceae</taxon>
        <taxon>Cladocopium</taxon>
    </lineage>
</organism>
<dbReference type="Proteomes" id="UP001152797">
    <property type="component" value="Unassembled WGS sequence"/>
</dbReference>
<reference evidence="1" key="1">
    <citation type="submission" date="2022-10" db="EMBL/GenBank/DDBJ databases">
        <authorList>
            <person name="Chen Y."/>
            <person name="Dougan E. K."/>
            <person name="Chan C."/>
            <person name="Rhodes N."/>
            <person name="Thang M."/>
        </authorList>
    </citation>
    <scope>NUCLEOTIDE SEQUENCE</scope>
</reference>
<dbReference type="EMBL" id="CAMXCT020006334">
    <property type="protein sequence ID" value="CAL1167747.1"/>
    <property type="molecule type" value="Genomic_DNA"/>
</dbReference>
<protein>
    <submittedName>
        <fullName evidence="2">MRPL25 domain-containing protein</fullName>
    </submittedName>
</protein>
<accession>A0A9P1DRW2</accession>